<keyword evidence="2" id="KW-1185">Reference proteome</keyword>
<gene>
    <name evidence="1" type="ORF">RPERSI_LOCUS3197</name>
</gene>
<proteinExistence type="predicted"/>
<sequence>MFLLGILSATARQEITTIGQKRNKLASKYIFEGIEICNNTFLTIYGIGEKYWRNIRNHFIKHEISPRIYKLTNKNSNFAISFEIILNILTFIINYANIYGLPSL</sequence>
<reference evidence="1" key="1">
    <citation type="submission" date="2021-06" db="EMBL/GenBank/DDBJ databases">
        <authorList>
            <person name="Kallberg Y."/>
            <person name="Tangrot J."/>
            <person name="Rosling A."/>
        </authorList>
    </citation>
    <scope>NUCLEOTIDE SEQUENCE</scope>
    <source>
        <strain evidence="1">MA461A</strain>
    </source>
</reference>
<feature type="non-terminal residue" evidence="1">
    <location>
        <position position="104"/>
    </location>
</feature>
<dbReference type="Proteomes" id="UP000789920">
    <property type="component" value="Unassembled WGS sequence"/>
</dbReference>
<protein>
    <submittedName>
        <fullName evidence="1">19869_t:CDS:1</fullName>
    </submittedName>
</protein>
<evidence type="ECO:0000313" key="2">
    <source>
        <dbReference type="Proteomes" id="UP000789920"/>
    </source>
</evidence>
<accession>A0ACA9LKV9</accession>
<organism evidence="1 2">
    <name type="scientific">Racocetra persica</name>
    <dbReference type="NCBI Taxonomy" id="160502"/>
    <lineage>
        <taxon>Eukaryota</taxon>
        <taxon>Fungi</taxon>
        <taxon>Fungi incertae sedis</taxon>
        <taxon>Mucoromycota</taxon>
        <taxon>Glomeromycotina</taxon>
        <taxon>Glomeromycetes</taxon>
        <taxon>Diversisporales</taxon>
        <taxon>Gigasporaceae</taxon>
        <taxon>Racocetra</taxon>
    </lineage>
</organism>
<name>A0ACA9LKV9_9GLOM</name>
<feature type="non-terminal residue" evidence="1">
    <location>
        <position position="1"/>
    </location>
</feature>
<comment type="caution">
    <text evidence="1">The sequence shown here is derived from an EMBL/GenBank/DDBJ whole genome shotgun (WGS) entry which is preliminary data.</text>
</comment>
<dbReference type="EMBL" id="CAJVQC010003807">
    <property type="protein sequence ID" value="CAG8532445.1"/>
    <property type="molecule type" value="Genomic_DNA"/>
</dbReference>
<evidence type="ECO:0000313" key="1">
    <source>
        <dbReference type="EMBL" id="CAG8532445.1"/>
    </source>
</evidence>